<evidence type="ECO:0000313" key="3">
    <source>
        <dbReference type="Proteomes" id="UP000198854"/>
    </source>
</evidence>
<dbReference type="GO" id="GO:0016020">
    <property type="term" value="C:membrane"/>
    <property type="evidence" value="ECO:0007669"/>
    <property type="project" value="InterPro"/>
</dbReference>
<feature type="domain" description="Cadherin" evidence="1">
    <location>
        <begin position="5"/>
        <end position="96"/>
    </location>
</feature>
<dbReference type="PROSITE" id="PS50268">
    <property type="entry name" value="CADHERIN_2"/>
    <property type="match status" value="1"/>
</dbReference>
<protein>
    <submittedName>
        <fullName evidence="2">Peptidase M10 serralysin C terminal</fullName>
    </submittedName>
</protein>
<dbReference type="STRING" id="861298.SAMN04488136_105194"/>
<sequence length="545" mass="58529">SLDSTVIGQVSASDPEAQTVSYSIAYGDNDPLDGLFEINAEGKISLTAVGVKAFTNDYELTSNTHNITVVATDPAGNSSQIAVTLNEININERPLAENFSVDIADQDIVPIVFDTTGSDDHISDVDDDMLGNQVMVMLTSLPDAGTLLYTEGGVTREITESDLYDSQSGYLGTEFDPNFISYVPGSKNLFTFGDSDHSNMEDGQWGDPNEDNTVRTYTLDNDNVITLWITDQNGKPATFHLYKNENANDGYGLADNDGNGINGNGGQSDNGHETFHIDLAQNPLDVVYFGIDGVGGAQNGNSDNSIMVTYHLYDGNSETVNYEKPDGDVGNQQLSYEFSYSSPDNPIIGIEMTGDGGSWVLSYFSGAEALPDETSFTYVAIDSGVPVDENNTQTKLISDEATVTLDTSDAPSYNVFSAENGDSLNGQLGNDVLIGDEQANIFTWLDSTLDSGRDVIVDFELGNDKVDLLDILSDSPSTQEFNALIDSISVSVSGDNVELEVPINQDDSQTIVFENGASLFDSYIDSGAITQQNDLLNALLKDPSS</sequence>
<keyword evidence="3" id="KW-1185">Reference proteome</keyword>
<dbReference type="AlphaFoldDB" id="A0A1G7YKP5"/>
<dbReference type="SUPFAM" id="SSF49313">
    <property type="entry name" value="Cadherin-like"/>
    <property type="match status" value="1"/>
</dbReference>
<evidence type="ECO:0000259" key="1">
    <source>
        <dbReference type="PROSITE" id="PS50268"/>
    </source>
</evidence>
<dbReference type="InterPro" id="IPR015919">
    <property type="entry name" value="Cadherin-like_sf"/>
</dbReference>
<dbReference type="Gene3D" id="2.60.40.60">
    <property type="entry name" value="Cadherins"/>
    <property type="match status" value="1"/>
</dbReference>
<dbReference type="GO" id="GO:0005509">
    <property type="term" value="F:calcium ion binding"/>
    <property type="evidence" value="ECO:0007669"/>
    <property type="project" value="InterPro"/>
</dbReference>
<proteinExistence type="predicted"/>
<feature type="non-terminal residue" evidence="2">
    <location>
        <position position="1"/>
    </location>
</feature>
<gene>
    <name evidence="2" type="ORF">SAMN04488136_105194</name>
</gene>
<reference evidence="2 3" key="1">
    <citation type="submission" date="2016-10" db="EMBL/GenBank/DDBJ databases">
        <authorList>
            <person name="de Groot N.N."/>
        </authorList>
    </citation>
    <scope>NUCLEOTIDE SEQUENCE [LARGE SCALE GENOMIC DNA]</scope>
    <source>
        <strain evidence="2 3">CGMCC 1.10228</strain>
    </source>
</reference>
<organism evidence="2 3">
    <name type="scientific">Vibrio xiamenensis</name>
    <dbReference type="NCBI Taxonomy" id="861298"/>
    <lineage>
        <taxon>Bacteria</taxon>
        <taxon>Pseudomonadati</taxon>
        <taxon>Pseudomonadota</taxon>
        <taxon>Gammaproteobacteria</taxon>
        <taxon>Vibrionales</taxon>
        <taxon>Vibrionaceae</taxon>
        <taxon>Vibrio</taxon>
    </lineage>
</organism>
<accession>A0A1G7YKP5</accession>
<dbReference type="RefSeq" id="WP_143015600.1">
    <property type="nucleotide sequence ID" value="NZ_FNDD01000005.1"/>
</dbReference>
<dbReference type="OrthoDB" id="5918572at2"/>
<name>A0A1G7YKP5_9VIBR</name>
<dbReference type="InterPro" id="IPR002126">
    <property type="entry name" value="Cadherin-like_dom"/>
</dbReference>
<dbReference type="CDD" id="cd11304">
    <property type="entry name" value="Cadherin_repeat"/>
    <property type="match status" value="1"/>
</dbReference>
<evidence type="ECO:0000313" key="2">
    <source>
        <dbReference type="EMBL" id="SDG97118.1"/>
    </source>
</evidence>
<dbReference type="EMBL" id="FNDD01000005">
    <property type="protein sequence ID" value="SDG97118.1"/>
    <property type="molecule type" value="Genomic_DNA"/>
</dbReference>
<dbReference type="Proteomes" id="UP000198854">
    <property type="component" value="Unassembled WGS sequence"/>
</dbReference>
<dbReference type="GO" id="GO:0007156">
    <property type="term" value="P:homophilic cell adhesion via plasma membrane adhesion molecules"/>
    <property type="evidence" value="ECO:0007669"/>
    <property type="project" value="InterPro"/>
</dbReference>